<dbReference type="EMBL" id="BGZK01000318">
    <property type="protein sequence ID" value="GBP36400.1"/>
    <property type="molecule type" value="Genomic_DNA"/>
</dbReference>
<dbReference type="AlphaFoldDB" id="A0A4C1VCZ2"/>
<protein>
    <submittedName>
        <fullName evidence="1">Uncharacterized protein</fullName>
    </submittedName>
</protein>
<gene>
    <name evidence="1" type="ORF">EVAR_87979_1</name>
</gene>
<dbReference type="Proteomes" id="UP000299102">
    <property type="component" value="Unassembled WGS sequence"/>
</dbReference>
<name>A0A4C1VCZ2_EUMVA</name>
<keyword evidence="2" id="KW-1185">Reference proteome</keyword>
<evidence type="ECO:0000313" key="1">
    <source>
        <dbReference type="EMBL" id="GBP36400.1"/>
    </source>
</evidence>
<reference evidence="1 2" key="1">
    <citation type="journal article" date="2019" name="Commun. Biol.">
        <title>The bagworm genome reveals a unique fibroin gene that provides high tensile strength.</title>
        <authorList>
            <person name="Kono N."/>
            <person name="Nakamura H."/>
            <person name="Ohtoshi R."/>
            <person name="Tomita M."/>
            <person name="Numata K."/>
            <person name="Arakawa K."/>
        </authorList>
    </citation>
    <scope>NUCLEOTIDE SEQUENCE [LARGE SCALE GENOMIC DNA]</scope>
</reference>
<organism evidence="1 2">
    <name type="scientific">Eumeta variegata</name>
    <name type="common">Bagworm moth</name>
    <name type="synonym">Eumeta japonica</name>
    <dbReference type="NCBI Taxonomy" id="151549"/>
    <lineage>
        <taxon>Eukaryota</taxon>
        <taxon>Metazoa</taxon>
        <taxon>Ecdysozoa</taxon>
        <taxon>Arthropoda</taxon>
        <taxon>Hexapoda</taxon>
        <taxon>Insecta</taxon>
        <taxon>Pterygota</taxon>
        <taxon>Neoptera</taxon>
        <taxon>Endopterygota</taxon>
        <taxon>Lepidoptera</taxon>
        <taxon>Glossata</taxon>
        <taxon>Ditrysia</taxon>
        <taxon>Tineoidea</taxon>
        <taxon>Psychidae</taxon>
        <taxon>Oiketicinae</taxon>
        <taxon>Eumeta</taxon>
    </lineage>
</organism>
<sequence length="149" mass="16853">MVTQQGPATQFGRLKNYRKWDELTALLNASGCECIKTIEKWKKEVEEFEVKVEVVEAETAVKWLNITFTADLGPYENFCSINGCSGIGSSASLACGFVPSPAADDDSDEDDNDETRVPVMFPPYMRLQAEEQMEEAEDECRHCRHRCHH</sequence>
<evidence type="ECO:0000313" key="2">
    <source>
        <dbReference type="Proteomes" id="UP000299102"/>
    </source>
</evidence>
<comment type="caution">
    <text evidence="1">The sequence shown here is derived from an EMBL/GenBank/DDBJ whole genome shotgun (WGS) entry which is preliminary data.</text>
</comment>
<proteinExistence type="predicted"/>
<accession>A0A4C1VCZ2</accession>